<keyword evidence="6" id="KW-0325">Glycoprotein</keyword>
<dbReference type="SUPFAM" id="SSF117100">
    <property type="entry name" value="Beta-galactosidase LacA, domain 3"/>
    <property type="match status" value="1"/>
</dbReference>
<name>A0ABR3ACR0_9AGAR</name>
<dbReference type="InterPro" id="IPR001944">
    <property type="entry name" value="Glycoside_Hdrlase_35"/>
</dbReference>
<evidence type="ECO:0000313" key="11">
    <source>
        <dbReference type="EMBL" id="KAL0071275.1"/>
    </source>
</evidence>
<comment type="similarity">
    <text evidence="2 8">Belongs to the glycosyl hydrolase 35 family.</text>
</comment>
<dbReference type="InterPro" id="IPR025972">
    <property type="entry name" value="BetaGal_dom3"/>
</dbReference>
<feature type="signal peptide" evidence="9">
    <location>
        <begin position="1"/>
        <end position="28"/>
    </location>
</feature>
<dbReference type="Proteomes" id="UP001437256">
    <property type="component" value="Unassembled WGS sequence"/>
</dbReference>
<proteinExistence type="inferred from homology"/>
<organism evidence="11 12">
    <name type="scientific">Marasmius tenuissimus</name>
    <dbReference type="NCBI Taxonomy" id="585030"/>
    <lineage>
        <taxon>Eukaryota</taxon>
        <taxon>Fungi</taxon>
        <taxon>Dikarya</taxon>
        <taxon>Basidiomycota</taxon>
        <taxon>Agaricomycotina</taxon>
        <taxon>Agaricomycetes</taxon>
        <taxon>Agaricomycetidae</taxon>
        <taxon>Agaricales</taxon>
        <taxon>Marasmiineae</taxon>
        <taxon>Marasmiaceae</taxon>
        <taxon>Marasmius</taxon>
    </lineage>
</organism>
<dbReference type="InterPro" id="IPR008979">
    <property type="entry name" value="Galactose-bd-like_sf"/>
</dbReference>
<dbReference type="Gene3D" id="2.102.20.10">
    <property type="entry name" value="Beta-galactosidase, domain 2"/>
    <property type="match status" value="1"/>
</dbReference>
<dbReference type="Gene3D" id="2.60.390.10">
    <property type="entry name" value="Beta-galactosidase, domain 3"/>
    <property type="match status" value="1"/>
</dbReference>
<reference evidence="11 12" key="1">
    <citation type="submission" date="2024-05" db="EMBL/GenBank/DDBJ databases">
        <title>A draft genome resource for the thread blight pathogen Marasmius tenuissimus strain MS-2.</title>
        <authorList>
            <person name="Yulfo-Soto G.E."/>
            <person name="Baruah I.K."/>
            <person name="Amoako-Attah I."/>
            <person name="Bukari Y."/>
            <person name="Meinhardt L.W."/>
            <person name="Bailey B.A."/>
            <person name="Cohen S.P."/>
        </authorList>
    </citation>
    <scope>NUCLEOTIDE SEQUENCE [LARGE SCALE GENOMIC DNA]</scope>
    <source>
        <strain evidence="11 12">MS-2</strain>
    </source>
</reference>
<keyword evidence="4 9" id="KW-0732">Signal</keyword>
<gene>
    <name evidence="11" type="ORF">AAF712_001841</name>
</gene>
<evidence type="ECO:0000256" key="4">
    <source>
        <dbReference type="ARBA" id="ARBA00022729"/>
    </source>
</evidence>
<dbReference type="Pfam" id="PF13364">
    <property type="entry name" value="BetaGal_ABD2"/>
    <property type="match status" value="2"/>
</dbReference>
<keyword evidence="12" id="KW-1185">Reference proteome</keyword>
<dbReference type="SUPFAM" id="SSF51445">
    <property type="entry name" value="(Trans)glycosidases"/>
    <property type="match status" value="1"/>
</dbReference>
<feature type="domain" description="Beta-galactosidase" evidence="10">
    <location>
        <begin position="401"/>
        <end position="580"/>
    </location>
</feature>
<sequence>MAYSKASPKMRPILSFLALSLLATISQAYINTTDTEWPIHDSGLTQDVQWDHYSLIVEGRRIFMWSGELHYWRIPVPEVWKDILQKVKASGFNSISVYSHWGFHAPNNKTLDFETASRDIEPLLNYANELGLFVTMRGGPYVNAETTAGGFALWTTTGAYGPLRNNDPRYTEAWKPFMNKINQIVAKHEITNGGPVILNQIENEICCQRNSDGSINTPIAEYMAILEQNARDNGVLIPIITNAPNMNSKSWSKDYKPGLGSQDIYALDSYPKCWTCDLSVCGSGSANVNFADHFDVVSPTQPSFMAEFQGGSYLSWGGPEGGCPENIGPNFVSMYYRHLMAERITMINLYMLFGGTNWGGLATNVVATSYDYSAPIQETRQLGDKYYETKLVGLFFRTAEDLVMTDRTPFSTSYTTVPNVGATELRNPKTQAGFYITRQSNMDSTTTVDFRVKVATKSAGNLTVPVFSDPIKLVGVQSKIVVTDFRFGNNILVYSTAEVLSHSVVDGQSIIALWLPDNESGEFRVQDGSTKREVFSGKGGDFHEVDGDLVFSYNQGEGQIVLQLDNFRVVLLPRQIAYRFWAPTLTNDPIISPDQVRLVTGPYLVRSLRIDGDQAIVAGDIDKETVLETFLPEAVSSLQWNGQTLEVERTSYGSLKATLARPGIDAEAIRQSLTLSGWKYSPALPEADANYDDSNWVVADHTTTPNPTKPSTLPVLYADDYGYHNGVQIFRGQFSGNATGVILGVQGGTAFGWSAWLNSDFIGSFPGTVDATNGNLSLSFSNATLSLTNSLTVVMDHSGHDQRDDALLPRGILGATLQTESGEPILFARWTVAGNAGGESNIDPVRGTIAEGGLHAERLGWHLPDFDDSEWTERAPSDGVEGATISFFRTVSEVNVPEGYDASLEFVLSAPEGSVLRAQLYINGYQYGKFVPHIGNQIRFPVPPGILNYRGSNVIGLNLWSQTAEGASVDIAWNVTGVYESSWDPGFDAQPLQPGWDPIRLEFA</sequence>
<dbReference type="InterPro" id="IPR017853">
    <property type="entry name" value="GH"/>
</dbReference>
<evidence type="ECO:0000259" key="10">
    <source>
        <dbReference type="SMART" id="SM01029"/>
    </source>
</evidence>
<dbReference type="EMBL" id="JBBXMP010000004">
    <property type="protein sequence ID" value="KAL0071275.1"/>
    <property type="molecule type" value="Genomic_DNA"/>
</dbReference>
<dbReference type="Pfam" id="PF01301">
    <property type="entry name" value="Glyco_hydro_35"/>
    <property type="match status" value="1"/>
</dbReference>
<evidence type="ECO:0000256" key="1">
    <source>
        <dbReference type="ARBA" id="ARBA00001412"/>
    </source>
</evidence>
<dbReference type="Gene3D" id="2.60.120.260">
    <property type="entry name" value="Galactose-binding domain-like"/>
    <property type="match status" value="2"/>
</dbReference>
<dbReference type="InterPro" id="IPR037110">
    <property type="entry name" value="Betagal_dom2_sf"/>
</dbReference>
<dbReference type="PRINTS" id="PR00742">
    <property type="entry name" value="GLHYDRLASE35"/>
</dbReference>
<feature type="chain" id="PRO_5046779424" description="beta-galactosidase" evidence="9">
    <location>
        <begin position="29"/>
        <end position="1004"/>
    </location>
</feature>
<evidence type="ECO:0000256" key="5">
    <source>
        <dbReference type="ARBA" id="ARBA00022801"/>
    </source>
</evidence>
<evidence type="ECO:0000256" key="6">
    <source>
        <dbReference type="ARBA" id="ARBA00023180"/>
    </source>
</evidence>
<evidence type="ECO:0000256" key="7">
    <source>
        <dbReference type="ARBA" id="ARBA00023295"/>
    </source>
</evidence>
<evidence type="ECO:0000256" key="2">
    <source>
        <dbReference type="ARBA" id="ARBA00009809"/>
    </source>
</evidence>
<dbReference type="SUPFAM" id="SSF49785">
    <property type="entry name" value="Galactose-binding domain-like"/>
    <property type="match status" value="2"/>
</dbReference>
<dbReference type="Pfam" id="PF10435">
    <property type="entry name" value="BetaGal_dom2"/>
    <property type="match status" value="1"/>
</dbReference>
<dbReference type="InterPro" id="IPR031330">
    <property type="entry name" value="Gly_Hdrlase_35_cat"/>
</dbReference>
<comment type="caution">
    <text evidence="11">The sequence shown here is derived from an EMBL/GenBank/DDBJ whole genome shotgun (WGS) entry which is preliminary data.</text>
</comment>
<evidence type="ECO:0000256" key="8">
    <source>
        <dbReference type="RuleBase" id="RU003679"/>
    </source>
</evidence>
<dbReference type="InterPro" id="IPR018954">
    <property type="entry name" value="Betagal_dom2"/>
</dbReference>
<evidence type="ECO:0000256" key="3">
    <source>
        <dbReference type="ARBA" id="ARBA00012756"/>
    </source>
</evidence>
<dbReference type="EC" id="3.2.1.23" evidence="3"/>
<evidence type="ECO:0000313" key="12">
    <source>
        <dbReference type="Proteomes" id="UP001437256"/>
    </source>
</evidence>
<dbReference type="SMART" id="SM01029">
    <property type="entry name" value="BetaGal_dom2"/>
    <property type="match status" value="1"/>
</dbReference>
<keyword evidence="7" id="KW-0326">Glycosidase</keyword>
<accession>A0ABR3ACR0</accession>
<dbReference type="Pfam" id="PF13363">
    <property type="entry name" value="BetaGal_dom3"/>
    <property type="match status" value="1"/>
</dbReference>
<dbReference type="InterPro" id="IPR025300">
    <property type="entry name" value="BetaGal_jelly_roll_dom"/>
</dbReference>
<evidence type="ECO:0000256" key="9">
    <source>
        <dbReference type="SAM" id="SignalP"/>
    </source>
</evidence>
<keyword evidence="5" id="KW-0378">Hydrolase</keyword>
<protein>
    <recommendedName>
        <fullName evidence="3">beta-galactosidase</fullName>
        <ecNumber evidence="3">3.2.1.23</ecNumber>
    </recommendedName>
</protein>
<comment type="catalytic activity">
    <reaction evidence="1">
        <text>Hydrolysis of terminal non-reducing beta-D-galactose residues in beta-D-galactosides.</text>
        <dbReference type="EC" id="3.2.1.23"/>
    </reaction>
</comment>
<dbReference type="PANTHER" id="PTHR23421">
    <property type="entry name" value="BETA-GALACTOSIDASE RELATED"/>
    <property type="match status" value="1"/>
</dbReference>
<dbReference type="SUPFAM" id="SSF51011">
    <property type="entry name" value="Glycosyl hydrolase domain"/>
    <property type="match status" value="1"/>
</dbReference>
<dbReference type="InterPro" id="IPR036833">
    <property type="entry name" value="BetaGal_dom3_sf"/>
</dbReference>
<dbReference type="Gene3D" id="3.20.20.80">
    <property type="entry name" value="Glycosidases"/>
    <property type="match status" value="1"/>
</dbReference>